<evidence type="ECO:0000313" key="2">
    <source>
        <dbReference type="EMBL" id="KFN48095.1"/>
    </source>
</evidence>
<feature type="transmembrane region" description="Helical" evidence="1">
    <location>
        <begin position="58"/>
        <end position="77"/>
    </location>
</feature>
<organism evidence="2 3">
    <name type="scientific">Arenimonas metalli CF5-1</name>
    <dbReference type="NCBI Taxonomy" id="1384056"/>
    <lineage>
        <taxon>Bacteria</taxon>
        <taxon>Pseudomonadati</taxon>
        <taxon>Pseudomonadota</taxon>
        <taxon>Gammaproteobacteria</taxon>
        <taxon>Lysobacterales</taxon>
        <taxon>Lysobacteraceae</taxon>
        <taxon>Arenimonas</taxon>
    </lineage>
</organism>
<keyword evidence="1" id="KW-1133">Transmembrane helix</keyword>
<keyword evidence="1" id="KW-0812">Transmembrane</keyword>
<gene>
    <name evidence="2" type="ORF">N787_06555</name>
</gene>
<dbReference type="EMBL" id="AVCK01000003">
    <property type="protein sequence ID" value="KFN48095.1"/>
    <property type="molecule type" value="Genomic_DNA"/>
</dbReference>
<comment type="caution">
    <text evidence="2">The sequence shown here is derived from an EMBL/GenBank/DDBJ whole genome shotgun (WGS) entry which is preliminary data.</text>
</comment>
<dbReference type="PATRIC" id="fig|1384056.3.peg.186"/>
<dbReference type="Proteomes" id="UP000029393">
    <property type="component" value="Unassembled WGS sequence"/>
</dbReference>
<feature type="transmembrane region" description="Helical" evidence="1">
    <location>
        <begin position="172"/>
        <end position="195"/>
    </location>
</feature>
<feature type="transmembrane region" description="Helical" evidence="1">
    <location>
        <begin position="16"/>
        <end position="38"/>
    </location>
</feature>
<evidence type="ECO:0000256" key="1">
    <source>
        <dbReference type="SAM" id="Phobius"/>
    </source>
</evidence>
<proteinExistence type="predicted"/>
<feature type="transmembrane region" description="Helical" evidence="1">
    <location>
        <begin position="89"/>
        <end position="106"/>
    </location>
</feature>
<dbReference type="AlphaFoldDB" id="A0A091BUS3"/>
<protein>
    <submittedName>
        <fullName evidence="2">Uncharacterized protein</fullName>
    </submittedName>
</protein>
<keyword evidence="1" id="KW-0472">Membrane</keyword>
<name>A0A091BUS3_9GAMM</name>
<dbReference type="RefSeq" id="WP_034210084.1">
    <property type="nucleotide sequence ID" value="NZ_AVCK01000003.1"/>
</dbReference>
<accession>A0A091BUS3</accession>
<keyword evidence="3" id="KW-1185">Reference proteome</keyword>
<evidence type="ECO:0000313" key="3">
    <source>
        <dbReference type="Proteomes" id="UP000029393"/>
    </source>
</evidence>
<dbReference type="STRING" id="1384056.N787_06555"/>
<reference evidence="2 3" key="1">
    <citation type="submission" date="2013-09" db="EMBL/GenBank/DDBJ databases">
        <title>Genome sequencing of Arenimonas metalli.</title>
        <authorList>
            <person name="Chen F."/>
            <person name="Wang G."/>
        </authorList>
    </citation>
    <scope>NUCLEOTIDE SEQUENCE [LARGE SCALE GENOMIC DNA]</scope>
    <source>
        <strain evidence="2 3">CF5-1</strain>
    </source>
</reference>
<sequence>MNEPVLPAPPPATRRWLSALLALAVTVPLSMAPLLGNLEIPGFRALLSLFPRGLQDTALPLASLAMALVAVSVQFFSRDRFSGRKLTRAFIVLVAGLFLLLLVLAWRHNQTVVAMKVGPTGETASFVVAAQRSATCPCPAGSGDAECIQRLGLDGSRLPVCWDEREVRGNGFVLLLLYVLLMSGLGALVGLLVMTRTQPRPRARKPRGQ</sequence>